<dbReference type="Pfam" id="PF00072">
    <property type="entry name" value="Response_reg"/>
    <property type="match status" value="1"/>
</dbReference>
<keyword evidence="1 2" id="KW-0597">Phosphoprotein</keyword>
<dbReference type="PANTHER" id="PTHR44591:SF20">
    <property type="entry name" value="PROTEIN PILH"/>
    <property type="match status" value="1"/>
</dbReference>
<dbReference type="InterPro" id="IPR001789">
    <property type="entry name" value="Sig_transdc_resp-reg_receiver"/>
</dbReference>
<gene>
    <name evidence="4" type="ORF">OH818_25450</name>
</gene>
<dbReference type="SUPFAM" id="SSF52172">
    <property type="entry name" value="CheY-like"/>
    <property type="match status" value="1"/>
</dbReference>
<reference evidence="4" key="1">
    <citation type="submission" date="2022-12" db="EMBL/GenBank/DDBJ databases">
        <title>Jiella pelagia sp. nov., isolated from phosphonate enriched culture of Northwest Pacific surface seawater.</title>
        <authorList>
            <person name="Shin D.Y."/>
            <person name="Hwang C.Y."/>
        </authorList>
    </citation>
    <scope>NUCLEOTIDE SEQUENCE</scope>
    <source>
        <strain evidence="4">HL-NP1</strain>
    </source>
</reference>
<evidence type="ECO:0000256" key="1">
    <source>
        <dbReference type="ARBA" id="ARBA00022553"/>
    </source>
</evidence>
<dbReference type="PANTHER" id="PTHR44591">
    <property type="entry name" value="STRESS RESPONSE REGULATOR PROTEIN 1"/>
    <property type="match status" value="1"/>
</dbReference>
<feature type="domain" description="Response regulatory" evidence="3">
    <location>
        <begin position="1"/>
        <end position="115"/>
    </location>
</feature>
<protein>
    <submittedName>
        <fullName evidence="4">Response regulator</fullName>
    </submittedName>
</protein>
<sequence>MIVEDDFLIMEYLRELSEEMGLNVLGTADIAEQAVSTILENRPDFVFMDLRLGGDKDGVDVAHAIQPDMPELKIIYITGSNEPASLARISADHPHQVLIKPVVERDLRRAVGITVN</sequence>
<dbReference type="SMART" id="SM00448">
    <property type="entry name" value="REC"/>
    <property type="match status" value="1"/>
</dbReference>
<dbReference type="EMBL" id="CP114029">
    <property type="protein sequence ID" value="WAP71339.1"/>
    <property type="molecule type" value="Genomic_DNA"/>
</dbReference>
<dbReference type="Proteomes" id="UP001164020">
    <property type="component" value="Chromosome"/>
</dbReference>
<organism evidence="4 5">
    <name type="scientific">Jiella pelagia</name>
    <dbReference type="NCBI Taxonomy" id="2986949"/>
    <lineage>
        <taxon>Bacteria</taxon>
        <taxon>Pseudomonadati</taxon>
        <taxon>Pseudomonadota</taxon>
        <taxon>Alphaproteobacteria</taxon>
        <taxon>Hyphomicrobiales</taxon>
        <taxon>Aurantimonadaceae</taxon>
        <taxon>Jiella</taxon>
    </lineage>
</organism>
<keyword evidence="5" id="KW-1185">Reference proteome</keyword>
<evidence type="ECO:0000259" key="3">
    <source>
        <dbReference type="PROSITE" id="PS50110"/>
    </source>
</evidence>
<proteinExistence type="predicted"/>
<evidence type="ECO:0000313" key="5">
    <source>
        <dbReference type="Proteomes" id="UP001164020"/>
    </source>
</evidence>
<dbReference type="InterPro" id="IPR050595">
    <property type="entry name" value="Bact_response_regulator"/>
</dbReference>
<evidence type="ECO:0000313" key="4">
    <source>
        <dbReference type="EMBL" id="WAP71339.1"/>
    </source>
</evidence>
<dbReference type="PROSITE" id="PS50110">
    <property type="entry name" value="RESPONSE_REGULATORY"/>
    <property type="match status" value="1"/>
</dbReference>
<feature type="modified residue" description="4-aspartylphosphate" evidence="2">
    <location>
        <position position="49"/>
    </location>
</feature>
<evidence type="ECO:0000256" key="2">
    <source>
        <dbReference type="PROSITE-ProRule" id="PRU00169"/>
    </source>
</evidence>
<dbReference type="InterPro" id="IPR011006">
    <property type="entry name" value="CheY-like_superfamily"/>
</dbReference>
<accession>A0ABY7C5J2</accession>
<name>A0ABY7C5J2_9HYPH</name>
<dbReference type="Gene3D" id="3.40.50.2300">
    <property type="match status" value="1"/>
</dbReference>